<comment type="caution">
    <text evidence="1">The sequence shown here is derived from an EMBL/GenBank/DDBJ whole genome shotgun (WGS) entry which is preliminary data.</text>
</comment>
<evidence type="ECO:0000313" key="2">
    <source>
        <dbReference type="Proteomes" id="UP000521868"/>
    </source>
</evidence>
<dbReference type="AlphaFoldDB" id="A0A7X6I7R5"/>
<dbReference type="RefSeq" id="WP_168108617.1">
    <property type="nucleotide sequence ID" value="NZ_VTOX01000006.1"/>
</dbReference>
<organism evidence="1 2">
    <name type="scientific">Ramlibacter lithotrophicus</name>
    <dbReference type="NCBI Taxonomy" id="2606681"/>
    <lineage>
        <taxon>Bacteria</taxon>
        <taxon>Pseudomonadati</taxon>
        <taxon>Pseudomonadota</taxon>
        <taxon>Betaproteobacteria</taxon>
        <taxon>Burkholderiales</taxon>
        <taxon>Comamonadaceae</taxon>
        <taxon>Ramlibacter</taxon>
    </lineage>
</organism>
<evidence type="ECO:0000313" key="1">
    <source>
        <dbReference type="EMBL" id="NKE67494.1"/>
    </source>
</evidence>
<gene>
    <name evidence="1" type="ORF">RAMLITH_16845</name>
</gene>
<dbReference type="Proteomes" id="UP000521868">
    <property type="component" value="Unassembled WGS sequence"/>
</dbReference>
<sequence length="341" mass="37591">MYTAARSTAEVPLLRLGLVGFAPEEEALLCVELARRAGERQMVWQLAPLGEADAWCVSGPRLRRLPDGSWRIVPVRVTDHPIHINPEHLEWPVAFSTPAGPPDFQPAHLFDLDSPAGIQTLLGHLEGWLRPAMVQFHLAAHIVQRRIDLGAGVYHVTVQGKLYAVVSRRGGVGVWPLADPAQLAQAEWNRRPDSADAMPASFVHSSVAETMWQYATRTTRDCLPRHYRRKRLYLRRPPQLPPRLLSDRCLLVVRELERAPATFNELLARTGAAAADLARQLAGLYMVGSVTADETRVVPPYAMSEPGWSSSLVASQRDSDGVDLDATVHLKAVGGGFQPAK</sequence>
<dbReference type="EMBL" id="VTOX01000006">
    <property type="protein sequence ID" value="NKE67494.1"/>
    <property type="molecule type" value="Genomic_DNA"/>
</dbReference>
<keyword evidence="2" id="KW-1185">Reference proteome</keyword>
<protein>
    <submittedName>
        <fullName evidence="1">Uncharacterized protein</fullName>
    </submittedName>
</protein>
<reference evidence="1 2" key="1">
    <citation type="journal article" date="2020" name="Nature">
        <title>Bacterial chemolithoautotrophy via manganese oxidation.</title>
        <authorList>
            <person name="Yu H."/>
            <person name="Leadbetter J.R."/>
        </authorList>
    </citation>
    <scope>NUCLEOTIDE SEQUENCE [LARGE SCALE GENOMIC DNA]</scope>
    <source>
        <strain evidence="1 2">RBP-1</strain>
    </source>
</reference>
<proteinExistence type="predicted"/>
<name>A0A7X6I7R5_9BURK</name>
<accession>A0A7X6I7R5</accession>